<dbReference type="Proteomes" id="UP001311232">
    <property type="component" value="Unassembled WGS sequence"/>
</dbReference>
<name>A0AAV9RDX3_9TELE</name>
<keyword evidence="2" id="KW-1185">Reference proteome</keyword>
<protein>
    <submittedName>
        <fullName evidence="1">Uncharacterized protein</fullName>
    </submittedName>
</protein>
<dbReference type="EMBL" id="JAHHUM010002032">
    <property type="protein sequence ID" value="KAK5607168.1"/>
    <property type="molecule type" value="Genomic_DNA"/>
</dbReference>
<evidence type="ECO:0000313" key="2">
    <source>
        <dbReference type="Proteomes" id="UP001311232"/>
    </source>
</evidence>
<dbReference type="AlphaFoldDB" id="A0AAV9RDX3"/>
<organism evidence="1 2">
    <name type="scientific">Crenichthys baileyi</name>
    <name type="common">White River springfish</name>
    <dbReference type="NCBI Taxonomy" id="28760"/>
    <lineage>
        <taxon>Eukaryota</taxon>
        <taxon>Metazoa</taxon>
        <taxon>Chordata</taxon>
        <taxon>Craniata</taxon>
        <taxon>Vertebrata</taxon>
        <taxon>Euteleostomi</taxon>
        <taxon>Actinopterygii</taxon>
        <taxon>Neopterygii</taxon>
        <taxon>Teleostei</taxon>
        <taxon>Neoteleostei</taxon>
        <taxon>Acanthomorphata</taxon>
        <taxon>Ovalentaria</taxon>
        <taxon>Atherinomorphae</taxon>
        <taxon>Cyprinodontiformes</taxon>
        <taxon>Goodeidae</taxon>
        <taxon>Crenichthys</taxon>
    </lineage>
</organism>
<sequence length="124" mass="14173">MVLQVEATPIFTAFISLLKVSQHSLKTNEKIPDESRFSLSSCDRWKLPLDNSRKSLDSLLDPSLVEWVLGSSWCIIKSGLMWQEYTGNDWPARSTERHRVAPQTVQELIDTLVRIWDETPSAIS</sequence>
<accession>A0AAV9RDX3</accession>
<gene>
    <name evidence="1" type="ORF">CRENBAI_006445</name>
</gene>
<comment type="caution">
    <text evidence="1">The sequence shown here is derived from an EMBL/GenBank/DDBJ whole genome shotgun (WGS) entry which is preliminary data.</text>
</comment>
<evidence type="ECO:0000313" key="1">
    <source>
        <dbReference type="EMBL" id="KAK5607168.1"/>
    </source>
</evidence>
<proteinExistence type="predicted"/>
<reference evidence="1 2" key="1">
    <citation type="submission" date="2021-06" db="EMBL/GenBank/DDBJ databases">
        <authorList>
            <person name="Palmer J.M."/>
        </authorList>
    </citation>
    <scope>NUCLEOTIDE SEQUENCE [LARGE SCALE GENOMIC DNA]</scope>
    <source>
        <strain evidence="1 2">MEX-2019</strain>
        <tissue evidence="1">Muscle</tissue>
    </source>
</reference>